<sequence>MSPDGIIPSEIINPDPMPDQRQAESSIDAQRVLDDLIQLEDLQNNPIPSELLTPNKSQTVRTVRKVLLLT</sequence>
<dbReference type="AlphaFoldDB" id="A0A9P0T9M0"/>
<dbReference type="EMBL" id="CALOZG010000005">
    <property type="protein sequence ID" value="CAH4026739.1"/>
    <property type="molecule type" value="Genomic_DNA"/>
</dbReference>
<feature type="region of interest" description="Disordered" evidence="1">
    <location>
        <begin position="1"/>
        <end position="25"/>
    </location>
</feature>
<dbReference type="Proteomes" id="UP001152562">
    <property type="component" value="Unassembled WGS sequence"/>
</dbReference>
<reference evidence="2" key="1">
    <citation type="submission" date="2022-05" db="EMBL/GenBank/DDBJ databases">
        <authorList>
            <person name="Okamura Y."/>
        </authorList>
    </citation>
    <scope>NUCLEOTIDE SEQUENCE</scope>
</reference>
<evidence type="ECO:0000256" key="1">
    <source>
        <dbReference type="SAM" id="MobiDB-lite"/>
    </source>
</evidence>
<evidence type="ECO:0000313" key="2">
    <source>
        <dbReference type="EMBL" id="CAH4026739.1"/>
    </source>
</evidence>
<gene>
    <name evidence="2" type="ORF">PIBRA_LOCUS4423</name>
</gene>
<evidence type="ECO:0000313" key="3">
    <source>
        <dbReference type="Proteomes" id="UP001152562"/>
    </source>
</evidence>
<accession>A0A9P0T9M0</accession>
<name>A0A9P0T9M0_PIEBR</name>
<proteinExistence type="predicted"/>
<protein>
    <submittedName>
        <fullName evidence="2">Uncharacterized protein</fullName>
    </submittedName>
</protein>
<organism evidence="2 3">
    <name type="scientific">Pieris brassicae</name>
    <name type="common">White butterfly</name>
    <name type="synonym">Large white butterfly</name>
    <dbReference type="NCBI Taxonomy" id="7116"/>
    <lineage>
        <taxon>Eukaryota</taxon>
        <taxon>Metazoa</taxon>
        <taxon>Ecdysozoa</taxon>
        <taxon>Arthropoda</taxon>
        <taxon>Hexapoda</taxon>
        <taxon>Insecta</taxon>
        <taxon>Pterygota</taxon>
        <taxon>Neoptera</taxon>
        <taxon>Endopterygota</taxon>
        <taxon>Lepidoptera</taxon>
        <taxon>Glossata</taxon>
        <taxon>Ditrysia</taxon>
        <taxon>Papilionoidea</taxon>
        <taxon>Pieridae</taxon>
        <taxon>Pierinae</taxon>
        <taxon>Pieris</taxon>
    </lineage>
</organism>
<comment type="caution">
    <text evidence="2">The sequence shown here is derived from an EMBL/GenBank/DDBJ whole genome shotgun (WGS) entry which is preliminary data.</text>
</comment>
<keyword evidence="3" id="KW-1185">Reference proteome</keyword>